<name>A0ABY3SI31_9BACL</name>
<feature type="domain" description="HAMP" evidence="10">
    <location>
        <begin position="209"/>
        <end position="261"/>
    </location>
</feature>
<feature type="transmembrane region" description="Helical" evidence="8">
    <location>
        <begin position="188"/>
        <end position="208"/>
    </location>
</feature>
<dbReference type="InterPro" id="IPR004090">
    <property type="entry name" value="Chemotax_Me-accpt_rcpt"/>
</dbReference>
<dbReference type="Pfam" id="PF00672">
    <property type="entry name" value="HAMP"/>
    <property type="match status" value="1"/>
</dbReference>
<evidence type="ECO:0000256" key="8">
    <source>
        <dbReference type="SAM" id="Phobius"/>
    </source>
</evidence>
<dbReference type="PROSITE" id="PS50885">
    <property type="entry name" value="HAMP"/>
    <property type="match status" value="1"/>
</dbReference>
<dbReference type="SMART" id="SM00283">
    <property type="entry name" value="MA"/>
    <property type="match status" value="1"/>
</dbReference>
<keyword evidence="8" id="KW-0812">Transmembrane</keyword>
<keyword evidence="2" id="KW-1003">Cell membrane</keyword>
<feature type="region of interest" description="Disordered" evidence="7">
    <location>
        <begin position="316"/>
        <end position="335"/>
    </location>
</feature>
<evidence type="ECO:0000256" key="4">
    <source>
        <dbReference type="ARBA" id="ARBA00023224"/>
    </source>
</evidence>
<sequence length="524" mass="55373">MKFTIRLKLILSFAAVILLLIATGVVSIVEMNSMGNKATEVKDSYMPSVVALGQIRKNLLDTRGWVIRYAVEDNAAGKEDAKKAIDANLNAQKDMEKIYEATITSAEERSLYEEYKNNWNSYVGQIPTILEASSSGKSASEVNALLDKSLVDLGKASDALDKDVDLNNNGATTSIESAVNSYKAGRTIVMILVILAAIVAAVLALVIAQSIANSAQKLVTALQKIASGDMREHVEIRTKDEMGELASSLNEMTGKLRSLIGQIMSSSQSLAAASEQISASSEEIAGGTTTQASAAQTINELFKDLSRAIESVAKSAETASELSGNTRRGAEQGGRVVQASMDGIQKLNKQMSLLKEDSNKIGDIIEVIDEIAEQTNLLALNAAIEAARAGEQGRGFAVVAEEVRKLAERSSSATKEIGLIIGGMQENTQNSVKALADTVEMSQQTGEALDSIIGKVNETAQQVSEIAAASEEQAAQSSEVLSAIEAIASASEEAAAAAEETASSSQSLAMLAEDLNRSVSLFKI</sequence>
<evidence type="ECO:0000256" key="5">
    <source>
        <dbReference type="ARBA" id="ARBA00029447"/>
    </source>
</evidence>
<dbReference type="PRINTS" id="PR00260">
    <property type="entry name" value="CHEMTRNSDUCR"/>
</dbReference>
<dbReference type="SUPFAM" id="SSF58104">
    <property type="entry name" value="Methyl-accepting chemotaxis protein (MCP) signaling domain"/>
    <property type="match status" value="1"/>
</dbReference>
<dbReference type="PANTHER" id="PTHR32089">
    <property type="entry name" value="METHYL-ACCEPTING CHEMOTAXIS PROTEIN MCPB"/>
    <property type="match status" value="1"/>
</dbReference>
<dbReference type="InterPro" id="IPR024478">
    <property type="entry name" value="HlyB_4HB_MCP"/>
</dbReference>
<evidence type="ECO:0000256" key="3">
    <source>
        <dbReference type="ARBA" id="ARBA00023136"/>
    </source>
</evidence>
<dbReference type="Proteomes" id="UP001649230">
    <property type="component" value="Chromosome"/>
</dbReference>
<keyword evidence="12" id="KW-1185">Reference proteome</keyword>
<proteinExistence type="inferred from homology"/>
<dbReference type="InterPro" id="IPR003660">
    <property type="entry name" value="HAMP_dom"/>
</dbReference>
<evidence type="ECO:0000313" key="12">
    <source>
        <dbReference type="Proteomes" id="UP001649230"/>
    </source>
</evidence>
<evidence type="ECO:0000256" key="1">
    <source>
        <dbReference type="ARBA" id="ARBA00004236"/>
    </source>
</evidence>
<keyword evidence="3 8" id="KW-0472">Membrane</keyword>
<evidence type="ECO:0000313" key="11">
    <source>
        <dbReference type="EMBL" id="UJF32886.1"/>
    </source>
</evidence>
<accession>A0ABY3SI31</accession>
<protein>
    <submittedName>
        <fullName evidence="11">Methyl-accepting chemotaxis protein</fullName>
    </submittedName>
</protein>
<feature type="compositionally biased region" description="Polar residues" evidence="7">
    <location>
        <begin position="317"/>
        <end position="326"/>
    </location>
</feature>
<dbReference type="EMBL" id="CP090978">
    <property type="protein sequence ID" value="UJF32886.1"/>
    <property type="molecule type" value="Genomic_DNA"/>
</dbReference>
<dbReference type="Pfam" id="PF00015">
    <property type="entry name" value="MCPsignal"/>
    <property type="match status" value="1"/>
</dbReference>
<dbReference type="PANTHER" id="PTHR32089:SF112">
    <property type="entry name" value="LYSOZYME-LIKE PROTEIN-RELATED"/>
    <property type="match status" value="1"/>
</dbReference>
<organism evidence="11 12">
    <name type="scientific">Paenibacillus hexagrammi</name>
    <dbReference type="NCBI Taxonomy" id="2908839"/>
    <lineage>
        <taxon>Bacteria</taxon>
        <taxon>Bacillati</taxon>
        <taxon>Bacillota</taxon>
        <taxon>Bacilli</taxon>
        <taxon>Bacillales</taxon>
        <taxon>Paenibacillaceae</taxon>
        <taxon>Paenibacillus</taxon>
    </lineage>
</organism>
<dbReference type="RefSeq" id="WP_235119229.1">
    <property type="nucleotide sequence ID" value="NZ_CP090978.1"/>
</dbReference>
<comment type="subcellular location">
    <subcellularLocation>
        <location evidence="1">Cell membrane</location>
    </subcellularLocation>
</comment>
<keyword evidence="4 6" id="KW-0807">Transducer</keyword>
<comment type="similarity">
    <text evidence="5">Belongs to the methyl-accepting chemotaxis (MCP) protein family.</text>
</comment>
<evidence type="ECO:0000256" key="7">
    <source>
        <dbReference type="SAM" id="MobiDB-lite"/>
    </source>
</evidence>
<dbReference type="CDD" id="cd06225">
    <property type="entry name" value="HAMP"/>
    <property type="match status" value="1"/>
</dbReference>
<dbReference type="SMART" id="SM00304">
    <property type="entry name" value="HAMP"/>
    <property type="match status" value="1"/>
</dbReference>
<feature type="domain" description="Methyl-accepting transducer" evidence="9">
    <location>
        <begin position="266"/>
        <end position="509"/>
    </location>
</feature>
<dbReference type="PROSITE" id="PS50111">
    <property type="entry name" value="CHEMOTAXIS_TRANSDUC_2"/>
    <property type="match status" value="1"/>
</dbReference>
<dbReference type="Pfam" id="PF12729">
    <property type="entry name" value="4HB_MCP_1"/>
    <property type="match status" value="1"/>
</dbReference>
<dbReference type="InterPro" id="IPR004089">
    <property type="entry name" value="MCPsignal_dom"/>
</dbReference>
<evidence type="ECO:0000256" key="6">
    <source>
        <dbReference type="PROSITE-ProRule" id="PRU00284"/>
    </source>
</evidence>
<dbReference type="Gene3D" id="1.10.287.950">
    <property type="entry name" value="Methyl-accepting chemotaxis protein"/>
    <property type="match status" value="1"/>
</dbReference>
<reference evidence="11 12" key="1">
    <citation type="journal article" date="2024" name="Int. J. Syst. Evol. Microbiol.">
        <title>Paenibacillus hexagrammi sp. nov., a novel bacterium isolated from the gut content of Hexagrammos agrammus.</title>
        <authorList>
            <person name="Jung H.K."/>
            <person name="Kim D.G."/>
            <person name="Zin H."/>
            <person name="Park J."/>
            <person name="Jung H."/>
            <person name="Kim Y.O."/>
            <person name="Kong H.J."/>
            <person name="Kim J.W."/>
            <person name="Kim Y.S."/>
        </authorList>
    </citation>
    <scope>NUCLEOTIDE SEQUENCE [LARGE SCALE GENOMIC DNA]</scope>
    <source>
        <strain evidence="11 12">YPD9-1</strain>
    </source>
</reference>
<evidence type="ECO:0000259" key="9">
    <source>
        <dbReference type="PROSITE" id="PS50111"/>
    </source>
</evidence>
<evidence type="ECO:0000259" key="10">
    <source>
        <dbReference type="PROSITE" id="PS50885"/>
    </source>
</evidence>
<gene>
    <name evidence="11" type="ORF">L0M14_25455</name>
</gene>
<keyword evidence="8" id="KW-1133">Transmembrane helix</keyword>
<evidence type="ECO:0000256" key="2">
    <source>
        <dbReference type="ARBA" id="ARBA00022475"/>
    </source>
</evidence>